<dbReference type="OrthoDB" id="421226at2759"/>
<protein>
    <submittedName>
        <fullName evidence="1">Uncharacterized protein</fullName>
    </submittedName>
</protein>
<accession>A0A5N6L0T6</accession>
<organism evidence="1 2">
    <name type="scientific">Carpinus fangiana</name>
    <dbReference type="NCBI Taxonomy" id="176857"/>
    <lineage>
        <taxon>Eukaryota</taxon>
        <taxon>Viridiplantae</taxon>
        <taxon>Streptophyta</taxon>
        <taxon>Embryophyta</taxon>
        <taxon>Tracheophyta</taxon>
        <taxon>Spermatophyta</taxon>
        <taxon>Magnoliopsida</taxon>
        <taxon>eudicotyledons</taxon>
        <taxon>Gunneridae</taxon>
        <taxon>Pentapetalae</taxon>
        <taxon>rosids</taxon>
        <taxon>fabids</taxon>
        <taxon>Fagales</taxon>
        <taxon>Betulaceae</taxon>
        <taxon>Carpinus</taxon>
    </lineage>
</organism>
<evidence type="ECO:0000313" key="1">
    <source>
        <dbReference type="EMBL" id="KAB8491072.1"/>
    </source>
</evidence>
<name>A0A5N6L0T6_9ROSI</name>
<evidence type="ECO:0000313" key="2">
    <source>
        <dbReference type="Proteomes" id="UP000327013"/>
    </source>
</evidence>
<dbReference type="EMBL" id="VIBQ01000048">
    <property type="protein sequence ID" value="KAB8491072.1"/>
    <property type="molecule type" value="Genomic_DNA"/>
</dbReference>
<reference evidence="1 2" key="1">
    <citation type="submission" date="2019-06" db="EMBL/GenBank/DDBJ databases">
        <title>A chromosomal-level reference genome of Carpinus fangiana (Coryloideae, Betulaceae).</title>
        <authorList>
            <person name="Yang X."/>
            <person name="Wang Z."/>
            <person name="Zhang L."/>
            <person name="Hao G."/>
            <person name="Liu J."/>
            <person name="Yang Y."/>
        </authorList>
    </citation>
    <scope>NUCLEOTIDE SEQUENCE [LARGE SCALE GENOMIC DNA]</scope>
    <source>
        <strain evidence="1">Cfa_2016G</strain>
        <tissue evidence="1">Leaf</tissue>
    </source>
</reference>
<keyword evidence="2" id="KW-1185">Reference proteome</keyword>
<dbReference type="AlphaFoldDB" id="A0A5N6L0T6"/>
<dbReference type="Proteomes" id="UP000327013">
    <property type="component" value="Unassembled WGS sequence"/>
</dbReference>
<proteinExistence type="predicted"/>
<sequence>MKVDGQSVIGRCGLLEHHIIGGPACMQIDMGLNVFITFPRTVADLFHLLNMVMKFRTAFVTLSS</sequence>
<comment type="caution">
    <text evidence="1">The sequence shown here is derived from an EMBL/GenBank/DDBJ whole genome shotgun (WGS) entry which is preliminary data.</text>
</comment>
<gene>
    <name evidence="1" type="ORF">FH972_025370</name>
</gene>